<dbReference type="AlphaFoldDB" id="A0A7C2JXU1"/>
<reference evidence="1" key="1">
    <citation type="journal article" date="2020" name="mSystems">
        <title>Genome- and Community-Level Interaction Insights into Carbon Utilization and Element Cycling Functions of Hydrothermarchaeota in Hydrothermal Sediment.</title>
        <authorList>
            <person name="Zhou Z."/>
            <person name="Liu Y."/>
            <person name="Xu W."/>
            <person name="Pan J."/>
            <person name="Luo Z.H."/>
            <person name="Li M."/>
        </authorList>
    </citation>
    <scope>NUCLEOTIDE SEQUENCE [LARGE SCALE GENOMIC DNA]</scope>
    <source>
        <strain evidence="1">SpSt-339</strain>
    </source>
</reference>
<dbReference type="SUPFAM" id="SSF48208">
    <property type="entry name" value="Six-hairpin glycosidases"/>
    <property type="match status" value="1"/>
</dbReference>
<proteinExistence type="predicted"/>
<name>A0A7C2JXU1_9PLAN</name>
<dbReference type="InterPro" id="IPR058347">
    <property type="entry name" value="DUF8034"/>
</dbReference>
<protein>
    <submittedName>
        <fullName evidence="1">Uncharacterized protein</fullName>
    </submittedName>
</protein>
<dbReference type="EMBL" id="DSOK01000081">
    <property type="protein sequence ID" value="HEN14342.1"/>
    <property type="molecule type" value="Genomic_DNA"/>
</dbReference>
<comment type="caution">
    <text evidence="1">The sequence shown here is derived from an EMBL/GenBank/DDBJ whole genome shotgun (WGS) entry which is preliminary data.</text>
</comment>
<sequence>MSPPEWALLERELLRANAAACEEFFAKYFDERGFLLCVERWGGDDGPDDAIENCNDWPILHALGGSDRVLQMYKHAWEGHLRQFTLAKTTEVPFARDGMYYKEFPVMFDWLHNGEGLTVFNLQGLSDPNDLAFQQRVRRYAGFYMNEDPQAANYDPQHKIIKSLFNGSRGPLLRRATALDWAGDPIEVEHRFKPGHGERSYEEFLQHFETYNDIVGDHPSNLLTTSLAINAYMLAGEAKYRNWLLEYADAWVQRTIANGGIIPSKIGLDGKIGGETGKWHSGVYGWGFSPVMPHDKKPVHRSTFLLGFNGFMNAYMLTADDKYLDVWRKMLDTVNANSRVIDGRTMYPFKYNDDGWYAFTPQPFNAFALELHYLSMKDSDRKWVPANAWLSYLDGQNADFPERALRSDLERIRTRVQGLRNDRTTPDTRLSDDPMKFNPASVESLIQLMLGGLHPGHRGSILFSRLRYFDPVARRAGLPEDVAALVERLTADAALVTLVNISPVAERQVIVQGGSYGEHQIQQVRVDDRSIAVNAPTFTVRLAPGCGATLTLVMHRYANEPTLKFPWDR</sequence>
<evidence type="ECO:0000313" key="1">
    <source>
        <dbReference type="EMBL" id="HEN14342.1"/>
    </source>
</evidence>
<dbReference type="Pfam" id="PF26099">
    <property type="entry name" value="DUF8034"/>
    <property type="match status" value="2"/>
</dbReference>
<gene>
    <name evidence="1" type="ORF">ENQ76_02585</name>
</gene>
<dbReference type="InterPro" id="IPR008928">
    <property type="entry name" value="6-hairpin_glycosidase_sf"/>
</dbReference>
<dbReference type="GO" id="GO:0005975">
    <property type="term" value="P:carbohydrate metabolic process"/>
    <property type="evidence" value="ECO:0007669"/>
    <property type="project" value="InterPro"/>
</dbReference>
<accession>A0A7C2JXU1</accession>
<organism evidence="1">
    <name type="scientific">Schlesneria paludicola</name>
    <dbReference type="NCBI Taxonomy" id="360056"/>
    <lineage>
        <taxon>Bacteria</taxon>
        <taxon>Pseudomonadati</taxon>
        <taxon>Planctomycetota</taxon>
        <taxon>Planctomycetia</taxon>
        <taxon>Planctomycetales</taxon>
        <taxon>Planctomycetaceae</taxon>
        <taxon>Schlesneria</taxon>
    </lineage>
</organism>